<dbReference type="SUPFAM" id="SSF53448">
    <property type="entry name" value="Nucleotide-diphospho-sugar transferases"/>
    <property type="match status" value="1"/>
</dbReference>
<dbReference type="InterPro" id="IPR029044">
    <property type="entry name" value="Nucleotide-diphossugar_trans"/>
</dbReference>
<dbReference type="Pfam" id="PF00535">
    <property type="entry name" value="Glycos_transf_2"/>
    <property type="match status" value="1"/>
</dbReference>
<feature type="domain" description="Glycosyltransferase 2-like" evidence="1">
    <location>
        <begin position="9"/>
        <end position="141"/>
    </location>
</feature>
<evidence type="ECO:0000313" key="3">
    <source>
        <dbReference type="Proteomes" id="UP000430670"/>
    </source>
</evidence>
<name>A0A6I3SNB2_HELMO</name>
<gene>
    <name evidence="2" type="ORF">GJ688_15600</name>
</gene>
<keyword evidence="3" id="KW-1185">Reference proteome</keyword>
<dbReference type="OrthoDB" id="9815923at2"/>
<dbReference type="SMART" id="SM00028">
    <property type="entry name" value="TPR"/>
    <property type="match status" value="5"/>
</dbReference>
<dbReference type="GO" id="GO:0016740">
    <property type="term" value="F:transferase activity"/>
    <property type="evidence" value="ECO:0007669"/>
    <property type="project" value="UniProtKB-KW"/>
</dbReference>
<dbReference type="PANTHER" id="PTHR43630">
    <property type="entry name" value="POLY-BETA-1,6-N-ACETYL-D-GLUCOSAMINE SYNTHASE"/>
    <property type="match status" value="1"/>
</dbReference>
<accession>A0A6I3SNB2</accession>
<organism evidence="2 3">
    <name type="scientific">Heliobacterium mobile</name>
    <name type="common">Heliobacillus mobilis</name>
    <dbReference type="NCBI Taxonomy" id="28064"/>
    <lineage>
        <taxon>Bacteria</taxon>
        <taxon>Bacillati</taxon>
        <taxon>Bacillota</taxon>
        <taxon>Clostridia</taxon>
        <taxon>Eubacteriales</taxon>
        <taxon>Heliobacteriaceae</taxon>
        <taxon>Heliobacterium</taxon>
    </lineage>
</organism>
<dbReference type="Gene3D" id="1.25.40.10">
    <property type="entry name" value="Tetratricopeptide repeat domain"/>
    <property type="match status" value="2"/>
</dbReference>
<keyword evidence="2" id="KW-0808">Transferase</keyword>
<dbReference type="RefSeq" id="WP_155477476.1">
    <property type="nucleotide sequence ID" value="NZ_WNKU01000024.1"/>
</dbReference>
<dbReference type="InterPro" id="IPR019734">
    <property type="entry name" value="TPR_rpt"/>
</dbReference>
<sequence length="665" mass="76598">MCLSPLSISLCMIVKNEAKHLHRCLESVSPFVDEIIIVDTGSIDETPDIALSFGATLIKSPWKDDFSAARNESIRQATKQWILFLDADEELPLDTAQRLRKLVAEPDVEGWNFTVINVNSLVDGHNHITHTNLRLFRNRQEYRFEGKIHEQIIPSIRRAHLGSVIHSQLPILHHGYNPQLVDQQHKAQRNIRLLEKEIRLDPHNAFHHYNLGVSYMALGVLNKALEHFHISRERLDFFRGFEPALYRDYGRCLYMYGEYELALEIVNEGLTYFSDYPDLFFLRGCLNRDLNRRKEAIADFSKCLLFRKVPFEYPTEEGITGSLPHFQLAELYAQINLHEEAIEQLLQTQPKESSLHTQLQLDSNIRKILATPSTAEGLRKHFFTHTHIVIQLLYAGKHFQPCLDCLNQLKEIDPILLLWKIKCLIPLKRFEEAEAILKVFPHDSSTRERLLYHCLILWLQDPPKEASPLIRTFFDFDSPLSQALQLADKIILNRSSESDLSVRNDEIALEILSIALEMESLGYLEKALHLRRLYTESHDIGEAFFLLGKLSFLQGNEEKAYPLLVEAVASGFSDDDEVHFLLGRTSERLTTPQKALHHYLTALKHNPANESYAASALEQMAKSCFVLASDVQQKIPDDAPQLRPLLLWLRSIEKKAAYYREALLT</sequence>
<dbReference type="SUPFAM" id="SSF48452">
    <property type="entry name" value="TPR-like"/>
    <property type="match status" value="2"/>
</dbReference>
<comment type="caution">
    <text evidence="2">The sequence shown here is derived from an EMBL/GenBank/DDBJ whole genome shotgun (WGS) entry which is preliminary data.</text>
</comment>
<dbReference type="PANTHER" id="PTHR43630:SF2">
    <property type="entry name" value="GLYCOSYLTRANSFERASE"/>
    <property type="match status" value="1"/>
</dbReference>
<dbReference type="CDD" id="cd02511">
    <property type="entry name" value="Beta4Glucosyltransferase"/>
    <property type="match status" value="1"/>
</dbReference>
<dbReference type="Pfam" id="PF13181">
    <property type="entry name" value="TPR_8"/>
    <property type="match status" value="1"/>
</dbReference>
<reference evidence="2 3" key="1">
    <citation type="submission" date="2019-11" db="EMBL/GenBank/DDBJ databases">
        <title>Whole-genome sequence of a the green, strictly anaerobic photosynthetic bacterium Heliobacillus mobilis DSM 6151.</title>
        <authorList>
            <person name="Kyndt J.A."/>
            <person name="Meyer T.E."/>
        </authorList>
    </citation>
    <scope>NUCLEOTIDE SEQUENCE [LARGE SCALE GENOMIC DNA]</scope>
    <source>
        <strain evidence="2 3">DSM 6151</strain>
    </source>
</reference>
<evidence type="ECO:0000313" key="2">
    <source>
        <dbReference type="EMBL" id="MTV50389.1"/>
    </source>
</evidence>
<dbReference type="EMBL" id="WNKU01000024">
    <property type="protein sequence ID" value="MTV50389.1"/>
    <property type="molecule type" value="Genomic_DNA"/>
</dbReference>
<dbReference type="AlphaFoldDB" id="A0A6I3SNB2"/>
<dbReference type="InterPro" id="IPR001173">
    <property type="entry name" value="Glyco_trans_2-like"/>
</dbReference>
<proteinExistence type="predicted"/>
<dbReference type="Proteomes" id="UP000430670">
    <property type="component" value="Unassembled WGS sequence"/>
</dbReference>
<protein>
    <submittedName>
        <fullName evidence="2">Glycosyltransferase</fullName>
    </submittedName>
</protein>
<dbReference type="Gene3D" id="3.90.550.10">
    <property type="entry name" value="Spore Coat Polysaccharide Biosynthesis Protein SpsA, Chain A"/>
    <property type="match status" value="1"/>
</dbReference>
<evidence type="ECO:0000259" key="1">
    <source>
        <dbReference type="Pfam" id="PF00535"/>
    </source>
</evidence>
<dbReference type="InterPro" id="IPR011990">
    <property type="entry name" value="TPR-like_helical_dom_sf"/>
</dbReference>